<dbReference type="KEGG" id="hmn:HM131_16125"/>
<evidence type="ECO:0000256" key="2">
    <source>
        <dbReference type="SAM" id="Phobius"/>
    </source>
</evidence>
<dbReference type="OrthoDB" id="10001235at2"/>
<organism evidence="3 4">
    <name type="scientific">Halobacillus mangrovi</name>
    <dbReference type="NCBI Taxonomy" id="402384"/>
    <lineage>
        <taxon>Bacteria</taxon>
        <taxon>Bacillati</taxon>
        <taxon>Bacillota</taxon>
        <taxon>Bacilli</taxon>
        <taxon>Bacillales</taxon>
        <taxon>Bacillaceae</taxon>
        <taxon>Halobacillus</taxon>
    </lineage>
</organism>
<protein>
    <submittedName>
        <fullName evidence="3">Uncharacterized protein</fullName>
    </submittedName>
</protein>
<dbReference type="EMBL" id="CP020772">
    <property type="protein sequence ID" value="ARI78268.1"/>
    <property type="molecule type" value="Genomic_DNA"/>
</dbReference>
<feature type="transmembrane region" description="Helical" evidence="2">
    <location>
        <begin position="6"/>
        <end position="24"/>
    </location>
</feature>
<feature type="region of interest" description="Disordered" evidence="1">
    <location>
        <begin position="26"/>
        <end position="68"/>
    </location>
</feature>
<evidence type="ECO:0000256" key="1">
    <source>
        <dbReference type="SAM" id="MobiDB-lite"/>
    </source>
</evidence>
<evidence type="ECO:0000313" key="4">
    <source>
        <dbReference type="Proteomes" id="UP000192527"/>
    </source>
</evidence>
<dbReference type="STRING" id="402384.HM131_16125"/>
<keyword evidence="2" id="KW-1133">Transmembrane helix</keyword>
<keyword evidence="2" id="KW-0812">Transmembrane</keyword>
<evidence type="ECO:0000313" key="3">
    <source>
        <dbReference type="EMBL" id="ARI78268.1"/>
    </source>
</evidence>
<keyword evidence="4" id="KW-1185">Reference proteome</keyword>
<dbReference type="AlphaFoldDB" id="A0A1W5ZY52"/>
<proteinExistence type="predicted"/>
<feature type="compositionally biased region" description="Basic and acidic residues" evidence="1">
    <location>
        <begin position="33"/>
        <end position="56"/>
    </location>
</feature>
<sequence length="68" mass="7533">MDWIPFVVVPFVIGAVVFVKIKDVKDKKKNPPRKWEGEPASANEKRWHDAEKEAARRAISGGGSGDVS</sequence>
<keyword evidence="2" id="KW-0472">Membrane</keyword>
<accession>A0A1W5ZY52</accession>
<name>A0A1W5ZY52_9BACI</name>
<dbReference type="RefSeq" id="WP_085030727.1">
    <property type="nucleotide sequence ID" value="NZ_CP020772.1"/>
</dbReference>
<dbReference type="Proteomes" id="UP000192527">
    <property type="component" value="Chromosome"/>
</dbReference>
<reference evidence="3 4" key="1">
    <citation type="submission" date="2017-04" db="EMBL/GenBank/DDBJ databases">
        <title>The whole genome sequencing and assembly of Halobacillus mangrovi strain.</title>
        <authorList>
            <person name="Lee S.-J."/>
            <person name="Park M.-K."/>
            <person name="Kim J.-Y."/>
            <person name="Lee Y.-J."/>
            <person name="Yi H."/>
            <person name="Bahn Y.-S."/>
            <person name="Kim J.F."/>
            <person name="Lee D.-W."/>
        </authorList>
    </citation>
    <scope>NUCLEOTIDE SEQUENCE [LARGE SCALE GENOMIC DNA]</scope>
    <source>
        <strain evidence="3 4">KTB 131</strain>
    </source>
</reference>
<gene>
    <name evidence="3" type="ORF">HM131_16125</name>
</gene>